<protein>
    <submittedName>
        <fullName evidence="1">Uncharacterized protein</fullName>
    </submittedName>
</protein>
<sequence>MILAPRKMLKRLRRLVRSSIMFTKEDFTKITLRPTLDLVWSESFRVTVKLSMRCFTFV</sequence>
<accession>A0A8S9MAB2</accession>
<dbReference type="EMBL" id="QGKY02000089">
    <property type="protein sequence ID" value="KAF2614146.1"/>
    <property type="molecule type" value="Genomic_DNA"/>
</dbReference>
<proteinExistence type="predicted"/>
<organism evidence="1">
    <name type="scientific">Brassica cretica</name>
    <name type="common">Mustard</name>
    <dbReference type="NCBI Taxonomy" id="69181"/>
    <lineage>
        <taxon>Eukaryota</taxon>
        <taxon>Viridiplantae</taxon>
        <taxon>Streptophyta</taxon>
        <taxon>Embryophyta</taxon>
        <taxon>Tracheophyta</taxon>
        <taxon>Spermatophyta</taxon>
        <taxon>Magnoliopsida</taxon>
        <taxon>eudicotyledons</taxon>
        <taxon>Gunneridae</taxon>
        <taxon>Pentapetalae</taxon>
        <taxon>rosids</taxon>
        <taxon>malvids</taxon>
        <taxon>Brassicales</taxon>
        <taxon>Brassicaceae</taxon>
        <taxon>Brassiceae</taxon>
        <taxon>Brassica</taxon>
    </lineage>
</organism>
<comment type="caution">
    <text evidence="1">The sequence shown here is derived from an EMBL/GenBank/DDBJ whole genome shotgun (WGS) entry which is preliminary data.</text>
</comment>
<name>A0A8S9MAB2_BRACR</name>
<evidence type="ECO:0000313" key="1">
    <source>
        <dbReference type="EMBL" id="KAF2614146.1"/>
    </source>
</evidence>
<gene>
    <name evidence="1" type="ORF">F2Q70_00008192</name>
</gene>
<dbReference type="AlphaFoldDB" id="A0A8S9MAB2"/>
<reference evidence="1" key="1">
    <citation type="submission" date="2019-12" db="EMBL/GenBank/DDBJ databases">
        <title>Genome sequencing and annotation of Brassica cretica.</title>
        <authorList>
            <person name="Studholme D.J."/>
            <person name="Sarris P.F."/>
        </authorList>
    </citation>
    <scope>NUCLEOTIDE SEQUENCE</scope>
    <source>
        <strain evidence="1">PFS-102/07</strain>
        <tissue evidence="1">Leaf</tissue>
    </source>
</reference>